<comment type="caution">
    <text evidence="1">The sequence shown here is derived from an EMBL/GenBank/DDBJ whole genome shotgun (WGS) entry which is preliminary data.</text>
</comment>
<organism evidence="1">
    <name type="scientific">Brassica cretica</name>
    <name type="common">Mustard</name>
    <dbReference type="NCBI Taxonomy" id="69181"/>
    <lineage>
        <taxon>Eukaryota</taxon>
        <taxon>Viridiplantae</taxon>
        <taxon>Streptophyta</taxon>
        <taxon>Embryophyta</taxon>
        <taxon>Tracheophyta</taxon>
        <taxon>Spermatophyta</taxon>
        <taxon>Magnoliopsida</taxon>
        <taxon>eudicotyledons</taxon>
        <taxon>Gunneridae</taxon>
        <taxon>Pentapetalae</taxon>
        <taxon>rosids</taxon>
        <taxon>malvids</taxon>
        <taxon>Brassicales</taxon>
        <taxon>Brassicaceae</taxon>
        <taxon>Brassiceae</taxon>
        <taxon>Brassica</taxon>
    </lineage>
</organism>
<dbReference type="EMBL" id="QGKY02001015">
    <property type="protein sequence ID" value="KAF2573817.1"/>
    <property type="molecule type" value="Genomic_DNA"/>
</dbReference>
<accession>A0A8S9IYB6</accession>
<reference evidence="1" key="1">
    <citation type="submission" date="2019-12" db="EMBL/GenBank/DDBJ databases">
        <title>Genome sequencing and annotation of Brassica cretica.</title>
        <authorList>
            <person name="Studholme D.J."/>
            <person name="Sarris P.F."/>
        </authorList>
    </citation>
    <scope>NUCLEOTIDE SEQUENCE</scope>
    <source>
        <strain evidence="1">PFS-102/07</strain>
        <tissue evidence="1">Leaf</tissue>
    </source>
</reference>
<sequence length="77" mass="8630">MTLTGLFSQRVAQRLPLSLLFEALLLDGPELNPSSKSVHGSPTSLLGVYLIELSRRSRGSNKCECGQLNRMWLTRER</sequence>
<proteinExistence type="predicted"/>
<name>A0A8S9IYB6_BRACR</name>
<gene>
    <name evidence="1" type="ORF">F2Q70_00002086</name>
</gene>
<evidence type="ECO:0000313" key="1">
    <source>
        <dbReference type="EMBL" id="KAF2573817.1"/>
    </source>
</evidence>
<protein>
    <submittedName>
        <fullName evidence="1">Uncharacterized protein</fullName>
    </submittedName>
</protein>
<dbReference type="AlphaFoldDB" id="A0A8S9IYB6"/>